<dbReference type="EMBL" id="BMAW01033529">
    <property type="protein sequence ID" value="GFU30672.1"/>
    <property type="molecule type" value="Genomic_DNA"/>
</dbReference>
<name>A0A8X6QKU8_NEPPI</name>
<protein>
    <submittedName>
        <fullName evidence="1">Uncharacterized protein</fullName>
    </submittedName>
</protein>
<sequence>MIITGRKHTHTFDFPSRTPFQPSNLPLTTYGAADLKHYHPFKRYQLSHPQLQMNFSFSWNTPIVPTRVADNNRAHESQSRRVQPLMRLYARTNKSWARVFVFRHLLCLSVRQQRLKKHYLVDVAHR</sequence>
<reference evidence="1" key="1">
    <citation type="submission" date="2020-08" db="EMBL/GenBank/DDBJ databases">
        <title>Multicomponent nature underlies the extraordinary mechanical properties of spider dragline silk.</title>
        <authorList>
            <person name="Kono N."/>
            <person name="Nakamura H."/>
            <person name="Mori M."/>
            <person name="Yoshida Y."/>
            <person name="Ohtoshi R."/>
            <person name="Malay A.D."/>
            <person name="Moran D.A.P."/>
            <person name="Tomita M."/>
            <person name="Numata K."/>
            <person name="Arakawa K."/>
        </authorList>
    </citation>
    <scope>NUCLEOTIDE SEQUENCE</scope>
</reference>
<dbReference type="Proteomes" id="UP000887013">
    <property type="component" value="Unassembled WGS sequence"/>
</dbReference>
<evidence type="ECO:0000313" key="1">
    <source>
        <dbReference type="EMBL" id="GFU30672.1"/>
    </source>
</evidence>
<accession>A0A8X6QKU8</accession>
<evidence type="ECO:0000313" key="2">
    <source>
        <dbReference type="Proteomes" id="UP000887013"/>
    </source>
</evidence>
<gene>
    <name evidence="1" type="ORF">NPIL_422561</name>
</gene>
<keyword evidence="2" id="KW-1185">Reference proteome</keyword>
<comment type="caution">
    <text evidence="1">The sequence shown here is derived from an EMBL/GenBank/DDBJ whole genome shotgun (WGS) entry which is preliminary data.</text>
</comment>
<organism evidence="1 2">
    <name type="scientific">Nephila pilipes</name>
    <name type="common">Giant wood spider</name>
    <name type="synonym">Nephila maculata</name>
    <dbReference type="NCBI Taxonomy" id="299642"/>
    <lineage>
        <taxon>Eukaryota</taxon>
        <taxon>Metazoa</taxon>
        <taxon>Ecdysozoa</taxon>
        <taxon>Arthropoda</taxon>
        <taxon>Chelicerata</taxon>
        <taxon>Arachnida</taxon>
        <taxon>Araneae</taxon>
        <taxon>Araneomorphae</taxon>
        <taxon>Entelegynae</taxon>
        <taxon>Araneoidea</taxon>
        <taxon>Nephilidae</taxon>
        <taxon>Nephila</taxon>
    </lineage>
</organism>
<dbReference type="AlphaFoldDB" id="A0A8X6QKU8"/>
<proteinExistence type="predicted"/>